<keyword evidence="6" id="KW-0418">Kinase</keyword>
<sequence>MSGEWVTNKMNANRKNIGHIHRIREFDLEKVCLADEFDILQIVGEGWFGKILLVEHKATDTEMVLKALPKPYVSLRDFYREFHYGLHLGAHKNIVTTYDVAFETAGFYVFTQEYAPLGDLTSNVSDTGIGEIHSKKVAKQIASALDYMHSRDLVHRDVKLDNVLVFRSDFSRVKLCDFGESRRFNTNVQRRNEWLAYSPPDVLAIRTDDSYKTDPSHDVWQFGIVVFVCLTGCLPWQKAAQDDPRYVRYFAWHTSNLAFPIKRQPKLFKLVSARASKMFRKFLEPRQERRPKSLSELSKYIDDRWLAKGAEKEISANEPDELCPSMYSFHSSPEEKNKLLFALAEAGIETTVDRVAKKARIRDWIQSSVITEEDEEDDSGTNTPSSTMSRTPVAGHVSSIQAEEQREQQYNTTIKDSTRKHMDPRTGVIHSGPSEMGVNGVNGQEPLTINTNEAHTNGNHTEVDRRMSVASTASNVQTMVNARLEFPMKGPNSNVKTFNETHNYSSRSIANDRGVISKGFMSTIRSIAHATVPDLTMTGRNGEKEEKKDQPRTPPVAVKRSSQRSSDSGGSLLMNNSASSKDHSPFDSDDIESSRGSTGFVNLMGPPVNVVTTMKDTPYDRIVSKTKKK</sequence>
<feature type="domain" description="Protein kinase" evidence="5">
    <location>
        <begin position="37"/>
        <end position="306"/>
    </location>
</feature>
<evidence type="ECO:0000313" key="6">
    <source>
        <dbReference type="EMBL" id="JAV06986.1"/>
    </source>
</evidence>
<organism evidence="6">
    <name type="scientific">Nyssomyia neivai</name>
    <dbReference type="NCBI Taxonomy" id="330878"/>
    <lineage>
        <taxon>Eukaryota</taxon>
        <taxon>Metazoa</taxon>
        <taxon>Ecdysozoa</taxon>
        <taxon>Arthropoda</taxon>
        <taxon>Hexapoda</taxon>
        <taxon>Insecta</taxon>
        <taxon>Pterygota</taxon>
        <taxon>Neoptera</taxon>
        <taxon>Endopterygota</taxon>
        <taxon>Diptera</taxon>
        <taxon>Nematocera</taxon>
        <taxon>Psychodoidea</taxon>
        <taxon>Psychodidae</taxon>
        <taxon>Nyssomyia</taxon>
    </lineage>
</organism>
<evidence type="ECO:0000256" key="2">
    <source>
        <dbReference type="ARBA" id="ARBA00022840"/>
    </source>
</evidence>
<feature type="region of interest" description="Disordered" evidence="4">
    <location>
        <begin position="531"/>
        <end position="608"/>
    </location>
</feature>
<evidence type="ECO:0000259" key="5">
    <source>
        <dbReference type="PROSITE" id="PS50011"/>
    </source>
</evidence>
<feature type="compositionally biased region" description="Polar residues" evidence="4">
    <location>
        <begin position="380"/>
        <end position="390"/>
    </location>
</feature>
<evidence type="ECO:0000256" key="1">
    <source>
        <dbReference type="ARBA" id="ARBA00022741"/>
    </source>
</evidence>
<dbReference type="PANTHER" id="PTHR24359">
    <property type="entry name" value="SERINE/THREONINE-PROTEIN KINASE SBK1"/>
    <property type="match status" value="1"/>
</dbReference>
<dbReference type="InterPro" id="IPR017441">
    <property type="entry name" value="Protein_kinase_ATP_BS"/>
</dbReference>
<proteinExistence type="predicted"/>
<accession>A0A1L8DKK3</accession>
<dbReference type="Pfam" id="PF00069">
    <property type="entry name" value="Pkinase"/>
    <property type="match status" value="1"/>
</dbReference>
<protein>
    <submittedName>
        <fullName evidence="6">Putative serine/threonine protein kinase</fullName>
    </submittedName>
</protein>
<keyword evidence="1 3" id="KW-0547">Nucleotide-binding</keyword>
<dbReference type="FunFam" id="1.10.510.10:FF:000500">
    <property type="entry name" value="serine/threonine-protein kinase SBK1"/>
    <property type="match status" value="1"/>
</dbReference>
<feature type="compositionally biased region" description="Polar residues" evidence="4">
    <location>
        <begin position="398"/>
        <end position="415"/>
    </location>
</feature>
<feature type="compositionally biased region" description="Basic and acidic residues" evidence="4">
    <location>
        <begin position="541"/>
        <end position="551"/>
    </location>
</feature>
<dbReference type="InterPro" id="IPR011009">
    <property type="entry name" value="Kinase-like_dom_sf"/>
</dbReference>
<dbReference type="PROSITE" id="PS00107">
    <property type="entry name" value="PROTEIN_KINASE_ATP"/>
    <property type="match status" value="1"/>
</dbReference>
<evidence type="ECO:0000256" key="3">
    <source>
        <dbReference type="PROSITE-ProRule" id="PRU10141"/>
    </source>
</evidence>
<evidence type="ECO:0000256" key="4">
    <source>
        <dbReference type="SAM" id="MobiDB-lite"/>
    </source>
</evidence>
<dbReference type="EMBL" id="GFDF01007098">
    <property type="protein sequence ID" value="JAV06986.1"/>
    <property type="molecule type" value="Transcribed_RNA"/>
</dbReference>
<dbReference type="GO" id="GO:0004674">
    <property type="term" value="F:protein serine/threonine kinase activity"/>
    <property type="evidence" value="ECO:0007669"/>
    <property type="project" value="UniProtKB-KW"/>
</dbReference>
<feature type="region of interest" description="Disordered" evidence="4">
    <location>
        <begin position="371"/>
        <end position="439"/>
    </location>
</feature>
<dbReference type="PANTHER" id="PTHR24359:SF1">
    <property type="entry name" value="INHIBITOR OF NUCLEAR FACTOR KAPPA-B KINASE EPSILON SUBUNIT HOMOLOG 1-RELATED"/>
    <property type="match status" value="1"/>
</dbReference>
<dbReference type="SUPFAM" id="SSF56112">
    <property type="entry name" value="Protein kinase-like (PK-like)"/>
    <property type="match status" value="1"/>
</dbReference>
<dbReference type="Gene3D" id="1.10.510.10">
    <property type="entry name" value="Transferase(Phosphotransferase) domain 1"/>
    <property type="match status" value="1"/>
</dbReference>
<dbReference type="GO" id="GO:0005524">
    <property type="term" value="F:ATP binding"/>
    <property type="evidence" value="ECO:0007669"/>
    <property type="project" value="UniProtKB-UniRule"/>
</dbReference>
<keyword evidence="6" id="KW-0723">Serine/threonine-protein kinase</keyword>
<reference evidence="6" key="1">
    <citation type="submission" date="2016-12" db="EMBL/GenBank/DDBJ databases">
        <title>An insight into the sialome and mialome of the sand fly, Nyssomyia neivai.</title>
        <authorList>
            <person name="Sebastian V."/>
            <person name="Goulart T.M."/>
            <person name="Oliveira W."/>
            <person name="Calvo E."/>
            <person name="Oliveira L.F."/>
            <person name="Pinto M.C."/>
            <person name="Rosselino A.M."/>
            <person name="Ribeiro J.M."/>
        </authorList>
    </citation>
    <scope>NUCLEOTIDE SEQUENCE</scope>
</reference>
<dbReference type="PROSITE" id="PS00108">
    <property type="entry name" value="PROTEIN_KINASE_ST"/>
    <property type="match status" value="1"/>
</dbReference>
<dbReference type="PROSITE" id="PS50011">
    <property type="entry name" value="PROTEIN_KINASE_DOM"/>
    <property type="match status" value="1"/>
</dbReference>
<dbReference type="InterPro" id="IPR000719">
    <property type="entry name" value="Prot_kinase_dom"/>
</dbReference>
<feature type="binding site" evidence="3">
    <location>
        <position position="66"/>
    </location>
    <ligand>
        <name>ATP</name>
        <dbReference type="ChEBI" id="CHEBI:30616"/>
    </ligand>
</feature>
<keyword evidence="6" id="KW-0808">Transferase</keyword>
<name>A0A1L8DKK3_9DIPT</name>
<dbReference type="AlphaFoldDB" id="A0A1L8DKK3"/>
<keyword evidence="2 3" id="KW-0067">ATP-binding</keyword>
<dbReference type="SMART" id="SM00220">
    <property type="entry name" value="S_TKc"/>
    <property type="match status" value="1"/>
</dbReference>
<dbReference type="InterPro" id="IPR008271">
    <property type="entry name" value="Ser/Thr_kinase_AS"/>
</dbReference>